<reference evidence="3 4" key="1">
    <citation type="journal article" date="2013" name="Genome Biol.">
        <title>Genome of Acanthamoeba castellanii highlights extensive lateral gene transfer and early evolution of tyrosine kinase signaling.</title>
        <authorList>
            <person name="Clarke M."/>
            <person name="Lohan A.J."/>
            <person name="Liu B."/>
            <person name="Lagkouvardos I."/>
            <person name="Roy S."/>
            <person name="Zafar N."/>
            <person name="Bertelli C."/>
            <person name="Schilde C."/>
            <person name="Kianianmomeni A."/>
            <person name="Burglin T.R."/>
            <person name="Frech C."/>
            <person name="Turcotte B."/>
            <person name="Kopec K.O."/>
            <person name="Synnott J.M."/>
            <person name="Choo C."/>
            <person name="Paponov I."/>
            <person name="Finkler A."/>
            <person name="Soon Heng Tan C."/>
            <person name="Hutchins A.P."/>
            <person name="Weinmeier T."/>
            <person name="Rattei T."/>
            <person name="Chu J.S."/>
            <person name="Gimenez G."/>
            <person name="Irimia M."/>
            <person name="Rigden D.J."/>
            <person name="Fitzpatrick D.A."/>
            <person name="Lorenzo-Morales J."/>
            <person name="Bateman A."/>
            <person name="Chiu C.H."/>
            <person name="Tang P."/>
            <person name="Hegemann P."/>
            <person name="Fromm H."/>
            <person name="Raoult D."/>
            <person name="Greub G."/>
            <person name="Miranda-Saavedra D."/>
            <person name="Chen N."/>
            <person name="Nash P."/>
            <person name="Ginger M.L."/>
            <person name="Horn M."/>
            <person name="Schaap P."/>
            <person name="Caler L."/>
            <person name="Loftus B."/>
        </authorList>
    </citation>
    <scope>NUCLEOTIDE SEQUENCE [LARGE SCALE GENOMIC DNA]</scope>
    <source>
        <strain evidence="3 4">Neff</strain>
    </source>
</reference>
<evidence type="ECO:0000259" key="2">
    <source>
        <dbReference type="PROSITE" id="PS00125"/>
    </source>
</evidence>
<dbReference type="InterPro" id="IPR043360">
    <property type="entry name" value="PP2B"/>
</dbReference>
<keyword evidence="4" id="KW-1185">Reference proteome</keyword>
<evidence type="ECO:0000256" key="1">
    <source>
        <dbReference type="RuleBase" id="RU004273"/>
    </source>
</evidence>
<dbReference type="OrthoDB" id="5593063at2759"/>
<sequence length="222" mass="25214">MDLKPKHDTKERVVKDVPPPVGGYLEDFWPEDGPIDLEKLKTHLVGEGRLSKADAARLVSTATQVFKKEPNLLDVPQPVTVCGDVHGQFYDLMKLFEVGGDPKTTQYLFLGDYVDRGSFSVEVLLYMFALKINYPNTFWMLRGNHECRHLTAYFTFKEECLHKYDTALYDLCMDSFDALPLAAIMNGQFFCVHGGLSPSITTLEDVKSIDRFREPPQSGPLW</sequence>
<name>L8HEX2_ACACF</name>
<keyword evidence="1" id="KW-0378">Hydrolase</keyword>
<feature type="domain" description="Serine/threonine specific protein phosphatases" evidence="2">
    <location>
        <begin position="141"/>
        <end position="146"/>
    </location>
</feature>
<dbReference type="EC" id="3.1.3.16" evidence="1"/>
<dbReference type="EMBL" id="KB007839">
    <property type="protein sequence ID" value="ELR24059.1"/>
    <property type="molecule type" value="Genomic_DNA"/>
</dbReference>
<dbReference type="KEGG" id="acan:ACA1_013630"/>
<dbReference type="InterPro" id="IPR029052">
    <property type="entry name" value="Metallo-depent_PP-like"/>
</dbReference>
<comment type="similarity">
    <text evidence="1">Belongs to the PPP phosphatase family.</text>
</comment>
<dbReference type="PRINTS" id="PR00114">
    <property type="entry name" value="STPHPHTASE"/>
</dbReference>
<proteinExistence type="inferred from homology"/>
<organism evidence="3 4">
    <name type="scientific">Acanthamoeba castellanii (strain ATCC 30010 / Neff)</name>
    <dbReference type="NCBI Taxonomy" id="1257118"/>
    <lineage>
        <taxon>Eukaryota</taxon>
        <taxon>Amoebozoa</taxon>
        <taxon>Discosea</taxon>
        <taxon>Longamoebia</taxon>
        <taxon>Centramoebida</taxon>
        <taxon>Acanthamoebidae</taxon>
        <taxon>Acanthamoeba</taxon>
    </lineage>
</organism>
<protein>
    <recommendedName>
        <fullName evidence="1">Serine/threonine-protein phosphatase</fullName>
        <ecNumber evidence="1">3.1.3.16</ecNumber>
    </recommendedName>
</protein>
<dbReference type="GO" id="GO:0033192">
    <property type="term" value="F:calmodulin-dependent protein phosphatase activity"/>
    <property type="evidence" value="ECO:0007669"/>
    <property type="project" value="InterPro"/>
</dbReference>
<accession>L8HEX2</accession>
<dbReference type="Proteomes" id="UP000011083">
    <property type="component" value="Unassembled WGS sequence"/>
</dbReference>
<dbReference type="VEuPathDB" id="AmoebaDB:ACA1_013630"/>
<dbReference type="GO" id="GO:0097720">
    <property type="term" value="P:calcineurin-mediated signaling"/>
    <property type="evidence" value="ECO:0007669"/>
    <property type="project" value="InterPro"/>
</dbReference>
<dbReference type="STRING" id="1257118.L8HEX2"/>
<comment type="catalytic activity">
    <reaction evidence="1">
        <text>O-phospho-L-threonyl-[protein] + H2O = L-threonyl-[protein] + phosphate</text>
        <dbReference type="Rhea" id="RHEA:47004"/>
        <dbReference type="Rhea" id="RHEA-COMP:11060"/>
        <dbReference type="Rhea" id="RHEA-COMP:11605"/>
        <dbReference type="ChEBI" id="CHEBI:15377"/>
        <dbReference type="ChEBI" id="CHEBI:30013"/>
        <dbReference type="ChEBI" id="CHEBI:43474"/>
        <dbReference type="ChEBI" id="CHEBI:61977"/>
        <dbReference type="EC" id="3.1.3.16"/>
    </reaction>
</comment>
<dbReference type="RefSeq" id="XP_004353587.1">
    <property type="nucleotide sequence ID" value="XM_004353535.1"/>
</dbReference>
<dbReference type="AlphaFoldDB" id="L8HEX2"/>
<dbReference type="GeneID" id="14925061"/>
<dbReference type="Gene3D" id="3.60.21.10">
    <property type="match status" value="1"/>
</dbReference>
<dbReference type="Pfam" id="PF00149">
    <property type="entry name" value="Metallophos"/>
    <property type="match status" value="1"/>
</dbReference>
<evidence type="ECO:0000313" key="4">
    <source>
        <dbReference type="Proteomes" id="UP000011083"/>
    </source>
</evidence>
<dbReference type="SMART" id="SM00156">
    <property type="entry name" value="PP2Ac"/>
    <property type="match status" value="1"/>
</dbReference>
<dbReference type="InterPro" id="IPR006186">
    <property type="entry name" value="Ser/Thr-sp_prot-phosphatase"/>
</dbReference>
<dbReference type="InterPro" id="IPR004843">
    <property type="entry name" value="Calcineurin-like_PHP"/>
</dbReference>
<dbReference type="OMA" id="MRANCKG"/>
<dbReference type="SUPFAM" id="SSF56300">
    <property type="entry name" value="Metallo-dependent phosphatases"/>
    <property type="match status" value="1"/>
</dbReference>
<gene>
    <name evidence="3" type="ORF">ACA1_013630</name>
</gene>
<dbReference type="PANTHER" id="PTHR45673">
    <property type="entry name" value="SERINE/THREONINE-PROTEIN PHOSPHATASE 2B CATALYTIC SUBUNIT 1-RELATED"/>
    <property type="match status" value="1"/>
</dbReference>
<dbReference type="PROSITE" id="PS00125">
    <property type="entry name" value="SER_THR_PHOSPHATASE"/>
    <property type="match status" value="1"/>
</dbReference>
<evidence type="ECO:0000313" key="3">
    <source>
        <dbReference type="EMBL" id="ELR24059.1"/>
    </source>
</evidence>